<keyword evidence="1" id="KW-1133">Transmembrane helix</keyword>
<feature type="transmembrane region" description="Helical" evidence="1">
    <location>
        <begin position="137"/>
        <end position="158"/>
    </location>
</feature>
<name>A0ABU0BSJ8_9HYPH</name>
<protein>
    <recommendedName>
        <fullName evidence="4">DUF2157 domain-containing protein</fullName>
    </recommendedName>
</protein>
<feature type="transmembrane region" description="Helical" evidence="1">
    <location>
        <begin position="320"/>
        <end position="339"/>
    </location>
</feature>
<keyword evidence="1" id="KW-0472">Membrane</keyword>
<comment type="caution">
    <text evidence="2">The sequence shown here is derived from an EMBL/GenBank/DDBJ whole genome shotgun (WGS) entry which is preliminary data.</text>
</comment>
<evidence type="ECO:0000313" key="2">
    <source>
        <dbReference type="EMBL" id="MDQ0321236.1"/>
    </source>
</evidence>
<evidence type="ECO:0000313" key="3">
    <source>
        <dbReference type="Proteomes" id="UP001230207"/>
    </source>
</evidence>
<dbReference type="EMBL" id="JAUSVF010000001">
    <property type="protein sequence ID" value="MDQ0321236.1"/>
    <property type="molecule type" value="Genomic_DNA"/>
</dbReference>
<feature type="transmembrane region" description="Helical" evidence="1">
    <location>
        <begin position="234"/>
        <end position="256"/>
    </location>
</feature>
<feature type="transmembrane region" description="Helical" evidence="1">
    <location>
        <begin position="205"/>
        <end position="222"/>
    </location>
</feature>
<evidence type="ECO:0000256" key="1">
    <source>
        <dbReference type="SAM" id="Phobius"/>
    </source>
</evidence>
<evidence type="ECO:0008006" key="4">
    <source>
        <dbReference type="Google" id="ProtNLM"/>
    </source>
</evidence>
<keyword evidence="3" id="KW-1185">Reference proteome</keyword>
<gene>
    <name evidence="2" type="ORF">QO002_003374</name>
</gene>
<proteinExistence type="predicted"/>
<keyword evidence="1" id="KW-0812">Transmembrane</keyword>
<organism evidence="2 3">
    <name type="scientific">Pararhizobium capsulatum DSM 1112</name>
    <dbReference type="NCBI Taxonomy" id="1121113"/>
    <lineage>
        <taxon>Bacteria</taxon>
        <taxon>Pseudomonadati</taxon>
        <taxon>Pseudomonadota</taxon>
        <taxon>Alphaproteobacteria</taxon>
        <taxon>Hyphomicrobiales</taxon>
        <taxon>Rhizobiaceae</taxon>
        <taxon>Rhizobium/Agrobacterium group</taxon>
        <taxon>Pararhizobium</taxon>
    </lineage>
</organism>
<accession>A0ABU0BSJ8</accession>
<dbReference type="RefSeq" id="WP_307231673.1">
    <property type="nucleotide sequence ID" value="NZ_JAUSVF010000001.1"/>
</dbReference>
<feature type="transmembrane region" description="Helical" evidence="1">
    <location>
        <begin position="165"/>
        <end position="185"/>
    </location>
</feature>
<feature type="transmembrane region" description="Helical" evidence="1">
    <location>
        <begin position="108"/>
        <end position="131"/>
    </location>
</feature>
<dbReference type="Proteomes" id="UP001230207">
    <property type="component" value="Unassembled WGS sequence"/>
</dbReference>
<sequence length="362" mass="38946">MTSLKSALTAAAGDGIITADQALALEPYLNERGISSVSPVEADEHDVLTDARLAEDSEQPRFVRGFHDILITIGVVVALVGVWGLGSAFAVFPAVLLLAEILVRRQRLALPAVVLTLALVQATAIAAALLIDEGAGPVFTEGLKVLPVIAVALGVFYWRYRVPLALSLLFLSLAAFAMCLVFTVLEKVTGSANLLIDYSTLSAGVFLVFALAVFGVAMAYDVSDPHRRTRLSDVAFWMHLAAAPMLLYAMLSFVFLKKLSGDWWNDSTLFHAITVVLIVAVFMAIGLVIDRRAFVTSGLVSLGLAIWTILSRGQAVLSDYASVTVLLVGIVVLSIGVFWQSLRRLTIRPLPDMIKAYLHPAL</sequence>
<reference evidence="2 3" key="1">
    <citation type="submission" date="2023-07" db="EMBL/GenBank/DDBJ databases">
        <title>Genomic Encyclopedia of Type Strains, Phase IV (KMG-IV): sequencing the most valuable type-strain genomes for metagenomic binning, comparative biology and taxonomic classification.</title>
        <authorList>
            <person name="Goeker M."/>
        </authorList>
    </citation>
    <scope>NUCLEOTIDE SEQUENCE [LARGE SCALE GENOMIC DNA]</scope>
    <source>
        <strain evidence="2 3">DSM 1112</strain>
    </source>
</reference>
<feature type="transmembrane region" description="Helical" evidence="1">
    <location>
        <begin position="69"/>
        <end position="96"/>
    </location>
</feature>
<feature type="transmembrane region" description="Helical" evidence="1">
    <location>
        <begin position="294"/>
        <end position="314"/>
    </location>
</feature>
<feature type="transmembrane region" description="Helical" evidence="1">
    <location>
        <begin position="268"/>
        <end position="289"/>
    </location>
</feature>